<keyword evidence="5" id="KW-1185">Reference proteome</keyword>
<dbReference type="SUPFAM" id="SSF52402">
    <property type="entry name" value="Adenine nucleotide alpha hydrolases-like"/>
    <property type="match status" value="1"/>
</dbReference>
<protein>
    <recommendedName>
        <fullName evidence="2">Universal stress protein</fullName>
    </recommendedName>
</protein>
<dbReference type="GO" id="GO:0005737">
    <property type="term" value="C:cytoplasm"/>
    <property type="evidence" value="ECO:0007669"/>
    <property type="project" value="UniProtKB-SubCell"/>
</dbReference>
<name>A0A679IE77_9ENTE</name>
<dbReference type="PRINTS" id="PR01438">
    <property type="entry name" value="UNVRSLSTRESS"/>
</dbReference>
<sequence length="155" mass="16946">MSEQAYQNILVGIDGSEQATQAFQKAVEVARRNDGKVYVANVIQQNVPVLMGYSSLNQNIVDQEANTAKLLIEECKKYGKSVDFTNIEGIIAYGSAKSAMAQQLPEKYAIDLVMVGQSGLNAVERFMTGSVASFVIREAPCDVLVVTYEEKNEKA</sequence>
<evidence type="ECO:0000313" key="4">
    <source>
        <dbReference type="EMBL" id="BCA86483.1"/>
    </source>
</evidence>
<dbReference type="CDD" id="cd00293">
    <property type="entry name" value="USP-like"/>
    <property type="match status" value="1"/>
</dbReference>
<dbReference type="Pfam" id="PF00582">
    <property type="entry name" value="Usp"/>
    <property type="match status" value="1"/>
</dbReference>
<dbReference type="InterPro" id="IPR006016">
    <property type="entry name" value="UspA"/>
</dbReference>
<proteinExistence type="inferred from homology"/>
<organism evidence="4 5">
    <name type="scientific">Enterococcus saigonensis</name>
    <dbReference type="NCBI Taxonomy" id="1805431"/>
    <lineage>
        <taxon>Bacteria</taxon>
        <taxon>Bacillati</taxon>
        <taxon>Bacillota</taxon>
        <taxon>Bacilli</taxon>
        <taxon>Lactobacillales</taxon>
        <taxon>Enterococcaceae</taxon>
        <taxon>Enterococcus</taxon>
    </lineage>
</organism>
<dbReference type="AlphaFoldDB" id="A0A679IE77"/>
<evidence type="ECO:0000313" key="5">
    <source>
        <dbReference type="Proteomes" id="UP000502998"/>
    </source>
</evidence>
<dbReference type="InterPro" id="IPR006015">
    <property type="entry name" value="Universal_stress_UspA"/>
</dbReference>
<dbReference type="PANTHER" id="PTHR46268:SF6">
    <property type="entry name" value="UNIVERSAL STRESS PROTEIN UP12"/>
    <property type="match status" value="1"/>
</dbReference>
<gene>
    <name evidence="4" type="primary">uspA</name>
    <name evidence="4" type="ORF">EsVE80_20060</name>
</gene>
<dbReference type="Proteomes" id="UP000502998">
    <property type="component" value="Chromosome"/>
</dbReference>
<dbReference type="RefSeq" id="WP_173103626.1">
    <property type="nucleotide sequence ID" value="NZ_AP022822.1"/>
</dbReference>
<comment type="similarity">
    <text evidence="1 2">Belongs to the universal stress protein A family.</text>
</comment>
<evidence type="ECO:0000259" key="3">
    <source>
        <dbReference type="Pfam" id="PF00582"/>
    </source>
</evidence>
<accession>A0A679IE77</accession>
<reference evidence="4 5" key="1">
    <citation type="submission" date="2020-02" db="EMBL/GenBank/DDBJ databases">
        <title>Characterization of vanA genotype vancomycin-resistant Enterococcus saigonensis VE80.</title>
        <authorList>
            <person name="Harada T."/>
            <person name="Motooka D."/>
            <person name="Nakamura S."/>
            <person name="Yamamoto Y."/>
            <person name="Kawahara R."/>
            <person name="Kawatsu K."/>
        </authorList>
    </citation>
    <scope>NUCLEOTIDE SEQUENCE [LARGE SCALE GENOMIC DNA]</scope>
    <source>
        <strain evidence="4 5">VE80</strain>
    </source>
</reference>
<dbReference type="Gene3D" id="3.40.50.620">
    <property type="entry name" value="HUPs"/>
    <property type="match status" value="1"/>
</dbReference>
<dbReference type="PANTHER" id="PTHR46268">
    <property type="entry name" value="STRESS RESPONSE PROTEIN NHAX"/>
    <property type="match status" value="1"/>
</dbReference>
<dbReference type="EMBL" id="AP022822">
    <property type="protein sequence ID" value="BCA86483.1"/>
    <property type="molecule type" value="Genomic_DNA"/>
</dbReference>
<keyword evidence="2" id="KW-0963">Cytoplasm</keyword>
<dbReference type="InterPro" id="IPR014729">
    <property type="entry name" value="Rossmann-like_a/b/a_fold"/>
</dbReference>
<dbReference type="KEGG" id="esg:EsVE80_20060"/>
<evidence type="ECO:0000256" key="2">
    <source>
        <dbReference type="PIRNR" id="PIRNR006276"/>
    </source>
</evidence>
<comment type="subcellular location">
    <subcellularLocation>
        <location evidence="2">Cytoplasm</location>
    </subcellularLocation>
</comment>
<dbReference type="PIRSF" id="PIRSF006276">
    <property type="entry name" value="UspA"/>
    <property type="match status" value="1"/>
</dbReference>
<evidence type="ECO:0000256" key="1">
    <source>
        <dbReference type="ARBA" id="ARBA00008791"/>
    </source>
</evidence>
<feature type="domain" description="UspA" evidence="3">
    <location>
        <begin position="6"/>
        <end position="146"/>
    </location>
</feature>